<evidence type="ECO:0000256" key="4">
    <source>
        <dbReference type="ARBA" id="ARBA00022603"/>
    </source>
</evidence>
<evidence type="ECO:0000256" key="6">
    <source>
        <dbReference type="ARBA" id="ARBA00022786"/>
    </source>
</evidence>
<dbReference type="SMART" id="SM00119">
    <property type="entry name" value="HECTc"/>
    <property type="match status" value="1"/>
</dbReference>
<evidence type="ECO:0000256" key="10">
    <source>
        <dbReference type="SAM" id="MobiDB-lite"/>
    </source>
</evidence>
<dbReference type="GO" id="GO:0005739">
    <property type="term" value="C:mitochondrion"/>
    <property type="evidence" value="ECO:0007669"/>
    <property type="project" value="UniProtKB-SubCell"/>
</dbReference>
<evidence type="ECO:0000256" key="1">
    <source>
        <dbReference type="ARBA" id="ARBA00000885"/>
    </source>
</evidence>
<gene>
    <name evidence="12" type="ORF">PSEUBRA_SCAF1g00502</name>
</gene>
<proteinExistence type="inferred from homology"/>
<dbReference type="Pfam" id="PF02636">
    <property type="entry name" value="Methyltransf_28"/>
    <property type="match status" value="1"/>
</dbReference>
<keyword evidence="6 9" id="KW-0833">Ubl conjugation pathway</keyword>
<dbReference type="InterPro" id="IPR044611">
    <property type="entry name" value="E3A/B/C-like"/>
</dbReference>
<feature type="compositionally biased region" description="Low complexity" evidence="10">
    <location>
        <begin position="732"/>
        <end position="754"/>
    </location>
</feature>
<keyword evidence="5" id="KW-0808">Transferase</keyword>
<dbReference type="InterPro" id="IPR029063">
    <property type="entry name" value="SAM-dependent_MTases_sf"/>
</dbReference>
<evidence type="ECO:0000256" key="3">
    <source>
        <dbReference type="ARBA" id="ARBA00005891"/>
    </source>
</evidence>
<feature type="region of interest" description="Disordered" evidence="10">
    <location>
        <begin position="1428"/>
        <end position="1448"/>
    </location>
</feature>
<dbReference type="SUPFAM" id="SSF56204">
    <property type="entry name" value="Hect, E3 ligase catalytic domain"/>
    <property type="match status" value="1"/>
</dbReference>
<feature type="domain" description="HECT" evidence="11">
    <location>
        <begin position="869"/>
        <end position="1207"/>
    </location>
</feature>
<reference evidence="13" key="1">
    <citation type="journal article" date="2013" name="Genome Announc.">
        <title>Draft genome sequence of Pseudozyma brasiliensis sp. nov. strain GHG001, a high producer of endo-1,4-xylanase isolated from an insect pest of sugarcane.</title>
        <authorList>
            <person name="Oliveira J.V.D.C."/>
            <person name="dos Santos R.A.C."/>
            <person name="Borges T.A."/>
            <person name="Riano-Pachon D.M."/>
            <person name="Goldman G.H."/>
        </authorList>
    </citation>
    <scope>NUCLEOTIDE SEQUENCE [LARGE SCALE GENOMIC DNA]</scope>
    <source>
        <strain evidence="13">GHG001</strain>
    </source>
</reference>
<comment type="catalytic activity">
    <reaction evidence="8">
        <text>L-arginyl-[protein] + 2 S-adenosyl-L-methionine = N(omega),N(omega)'-dimethyl-L-arginyl-[protein] + 2 S-adenosyl-L-homocysteine + 2 H(+)</text>
        <dbReference type="Rhea" id="RHEA:48108"/>
        <dbReference type="Rhea" id="RHEA-COMP:10532"/>
        <dbReference type="Rhea" id="RHEA-COMP:11992"/>
        <dbReference type="ChEBI" id="CHEBI:15378"/>
        <dbReference type="ChEBI" id="CHEBI:29965"/>
        <dbReference type="ChEBI" id="CHEBI:57856"/>
        <dbReference type="ChEBI" id="CHEBI:59789"/>
        <dbReference type="ChEBI" id="CHEBI:88221"/>
        <dbReference type="EC" id="2.1.1.320"/>
    </reaction>
</comment>
<dbReference type="Gene3D" id="3.30.2410.10">
    <property type="entry name" value="Hect, E3 ligase catalytic domain"/>
    <property type="match status" value="1"/>
</dbReference>
<dbReference type="PANTHER" id="PTHR45700">
    <property type="entry name" value="UBIQUITIN-PROTEIN LIGASE E3C"/>
    <property type="match status" value="1"/>
</dbReference>
<dbReference type="FunFam" id="3.30.2410.10:FF:000011">
    <property type="entry name" value="Putative Ubiquitin-protein ligase E3C"/>
    <property type="match status" value="1"/>
</dbReference>
<comment type="subcellular location">
    <subcellularLocation>
        <location evidence="2">Mitochondrion</location>
    </subcellularLocation>
</comment>
<dbReference type="GO" id="GO:0032259">
    <property type="term" value="P:methylation"/>
    <property type="evidence" value="ECO:0007669"/>
    <property type="project" value="UniProtKB-KW"/>
</dbReference>
<evidence type="ECO:0000256" key="9">
    <source>
        <dbReference type="PROSITE-ProRule" id="PRU00104"/>
    </source>
</evidence>
<comment type="catalytic activity">
    <reaction evidence="1">
        <text>S-ubiquitinyl-[E2 ubiquitin-conjugating enzyme]-L-cysteine + [acceptor protein]-L-lysine = [E2 ubiquitin-conjugating enzyme]-L-cysteine + N(6)-ubiquitinyl-[acceptor protein]-L-lysine.</text>
        <dbReference type="EC" id="2.3.2.26"/>
    </reaction>
</comment>
<organism evidence="12 13">
    <name type="scientific">Kalmanozyma brasiliensis (strain GHG001)</name>
    <name type="common">Yeast</name>
    <name type="synonym">Pseudozyma brasiliensis</name>
    <dbReference type="NCBI Taxonomy" id="1365824"/>
    <lineage>
        <taxon>Eukaryota</taxon>
        <taxon>Fungi</taxon>
        <taxon>Dikarya</taxon>
        <taxon>Basidiomycota</taxon>
        <taxon>Ustilaginomycotina</taxon>
        <taxon>Ustilaginomycetes</taxon>
        <taxon>Ustilaginales</taxon>
        <taxon>Ustilaginaceae</taxon>
        <taxon>Kalmanozyma</taxon>
    </lineage>
</organism>
<evidence type="ECO:0000256" key="7">
    <source>
        <dbReference type="ARBA" id="ARBA00023128"/>
    </source>
</evidence>
<protein>
    <recommendedName>
        <fullName evidence="11">HECT domain-containing protein</fullName>
    </recommendedName>
</protein>
<dbReference type="InterPro" id="IPR003788">
    <property type="entry name" value="NDUFAF7"/>
</dbReference>
<dbReference type="GO" id="GO:0006511">
    <property type="term" value="P:ubiquitin-dependent protein catabolic process"/>
    <property type="evidence" value="ECO:0007669"/>
    <property type="project" value="TreeGrafter"/>
</dbReference>
<feature type="compositionally biased region" description="Polar residues" evidence="10">
    <location>
        <begin position="1237"/>
        <end position="1255"/>
    </location>
</feature>
<dbReference type="InterPro" id="IPR035983">
    <property type="entry name" value="Hect_E3_ubiquitin_ligase"/>
</dbReference>
<dbReference type="InterPro" id="IPR000569">
    <property type="entry name" value="HECT_dom"/>
</dbReference>
<feature type="region of interest" description="Disordered" evidence="10">
    <location>
        <begin position="1"/>
        <end position="28"/>
    </location>
</feature>
<sequence>MSFHFTGAGRTRAPVTLGGTSTLSTDPAASARAQRLEREQQRRKQIASVRIQSQARRIQHSAQQRSQWRLQSQQLLDHIQAGLSNRSTAVSLPDLVLATRALLVSLGPATRTLDQADADLFSSWIRIVSQSLDAIPLVFLPFKQAQHDPIAASWPSLLRLACKHSLRFLLTAAQLRTSDASQAASSSTPLETDTLAFLGLITGVDSNSLATTLLLDGSSGTLASFFLSLLLDLGLHRALRAHILSFSIQSKSTASSLTSAVSLSLAPIQILKPSVAASSKLVKAPQGGSLHDAISVDDDLPGPRSSATRPSPVHSFAVDFMTIPALRKRLPLKSVTELAKELPFTDLLDWICSFKPSHVQDSQGSVSGPSKALSGGAANALSQPYLLSNLMAFGSHRVSFFKDGASLARYLQALTNAQDWLPGSVFEPPGQARTLAVNGFGSKALRNGADLPATSAEITETYERLRILISDDHLTTILAISNRFPTSSRGPLFAFICSTLSAWPTDMQDHVLNRLLYSASESKVAQSAKQARPTGPTGTGLIREFWRGYVRGSSLARNLASAHDNTKAREVLTSLSSFNTRQDWPALVIVLEMLSKVLLTLGDDEFFSSVDSDFVVGGGGAARANAGWLSRDEILSISGLLRNVAFAMYWYEGKAPLVNLDGSDSHDSQVPRVPGMRMTLLSLRSLVTTLLKQLHSRDSRHRFAPADHWLMVSHLDLNDFMRTVVLEEEQLSSEQQQQDESASSQPQTSTQSESMDVDDENDDDDQADDDDARQSQQPLARLQQLRAQGGTRSRHLTALNLAFLSPRLGILNNVPFMIPFDVRVQIFRQFVNIDAVKNGIYVNRYQRRRAVNIRRDHVAQDGFASLAPLGADLKKPLEIVFIDKFGQPEAGIDGGGLFKEFLTSLVREAFDTNRGLWKATDAQELYPNPHTYATSGEQLEWYEFLGRVIGKALYEGILIDAKFAGFFLSKALGKQSFLDDLGSIDTLDKELYKGLISLKNYQGNVEDLSLNFTVTDEEFGVSMTRELVPGGANVAVTNLNRMEYIYRISHYRLSTQIQHQCNAFFNGLADIINPRWLRNFNREELSVLISGTEEPVDIADLRKHTVLGGYHEQDLTVQHFWNVLEGFDQPMRKAFLKFVTSSPNPPLLGFSQLNPLFAIRKAGEDKSRLPTASTCVNMLKLPDYSDEQTCREKLRYAIQSEAGFDLSSRRLAVQQTRTSLRNLSTSSAAYLPSSSKIQAVRSSTSARDSLTSRAGTQYAAGSRNLSTSASRRKDDADAANRHRSQYNYDPFTLHPEAKHYTYPLVTAEDLASSTSSKVGSTGPGGRPREVRMLARDFIHDSLYNPSYGYFTKQAVLLPDPSPASEKEEQYKEVAGELYTHEMGLLRPAAGFDFNSIKNESEFMRLVEERYSLFEEQISILVADHKSTSDAQDKLKEQSDSLARERRERVAARKPAAEYSAAGLEEAQRRGRALRREGVQETDVQSMAAKQVWHTPTQIFQPYYAHAIARYLVAEYKLHHYPYDDLVVYELGAGSGALAEGVLDYLQESEPEMYARTRYRIVEISPRLAAEQRRKLARHGARVEVINQDVLAWDSVVQEPCFVVALEVFDNLAHDVVRFGTADLTPYQAVVSIDDTGDMHELWEPLSDPLIRRYLDIVGPTLHPLSNSPLRFLPERVRAPVARHAPFFPNLTDPLFVPTNALRLVEKLRTHFPHHRLLMSDFHSLPDTLHGLNAPVVQTRYQGTMIPVTTYLVLQGFFDIFFPTNFAHLKQVYRSILNPSPNKPEGEGAAFFDSHWAPFHTAVGGKRVRNLKVLGHAEFLERYAETERVQLRDGSNPMLGWYANASWFLS</sequence>
<dbReference type="Gene3D" id="3.90.1750.10">
    <property type="entry name" value="Hect, E3 ligase catalytic domains"/>
    <property type="match status" value="1"/>
</dbReference>
<dbReference type="CDD" id="cd02440">
    <property type="entry name" value="AdoMet_MTases"/>
    <property type="match status" value="1"/>
</dbReference>
<dbReference type="OrthoDB" id="8068875at2759"/>
<dbReference type="CDD" id="cd00078">
    <property type="entry name" value="HECTc"/>
    <property type="match status" value="1"/>
</dbReference>
<dbReference type="EMBL" id="KI545851">
    <property type="protein sequence ID" value="EST10033.1"/>
    <property type="molecule type" value="Genomic_DNA"/>
</dbReference>
<dbReference type="GO" id="GO:0000209">
    <property type="term" value="P:protein polyubiquitination"/>
    <property type="evidence" value="ECO:0007669"/>
    <property type="project" value="InterPro"/>
</dbReference>
<feature type="compositionally biased region" description="Basic and acidic residues" evidence="10">
    <location>
        <begin position="1271"/>
        <end position="1280"/>
    </location>
</feature>
<evidence type="ECO:0000313" key="13">
    <source>
        <dbReference type="Proteomes" id="UP000019377"/>
    </source>
</evidence>
<keyword evidence="13" id="KW-1185">Reference proteome</keyword>
<dbReference type="Proteomes" id="UP000019377">
    <property type="component" value="Unassembled WGS sequence"/>
</dbReference>
<dbReference type="eggNOG" id="KOG0942">
    <property type="taxonomic scope" value="Eukaryota"/>
</dbReference>
<evidence type="ECO:0000259" key="11">
    <source>
        <dbReference type="PROSITE" id="PS50237"/>
    </source>
</evidence>
<name>V5F159_KALBG</name>
<evidence type="ECO:0000256" key="5">
    <source>
        <dbReference type="ARBA" id="ARBA00022679"/>
    </source>
</evidence>
<feature type="active site" description="Glycyl thioester intermediate" evidence="9">
    <location>
        <position position="1175"/>
    </location>
</feature>
<dbReference type="Gene3D" id="3.30.2160.10">
    <property type="entry name" value="Hect, E3 ligase catalytic domain"/>
    <property type="match status" value="1"/>
</dbReference>
<dbReference type="PROSITE" id="PS50237">
    <property type="entry name" value="HECT"/>
    <property type="match status" value="1"/>
</dbReference>
<evidence type="ECO:0000256" key="2">
    <source>
        <dbReference type="ARBA" id="ARBA00004173"/>
    </source>
</evidence>
<dbReference type="OMA" id="VAFAMYW"/>
<dbReference type="GO" id="GO:0061630">
    <property type="term" value="F:ubiquitin protein ligase activity"/>
    <property type="evidence" value="ECO:0007669"/>
    <property type="project" value="UniProtKB-EC"/>
</dbReference>
<accession>V5F159</accession>
<dbReference type="SUPFAM" id="SSF53335">
    <property type="entry name" value="S-adenosyl-L-methionine-dependent methyltransferases"/>
    <property type="match status" value="1"/>
</dbReference>
<dbReference type="GeneID" id="27418693"/>
<feature type="region of interest" description="Disordered" evidence="10">
    <location>
        <begin position="730"/>
        <end position="777"/>
    </location>
</feature>
<feature type="compositionally biased region" description="Acidic residues" evidence="10">
    <location>
        <begin position="755"/>
        <end position="771"/>
    </location>
</feature>
<keyword evidence="7" id="KW-0496">Mitochondrion</keyword>
<feature type="region of interest" description="Disordered" evidence="10">
    <location>
        <begin position="1237"/>
        <end position="1289"/>
    </location>
</feature>
<dbReference type="STRING" id="1365824.V5F159"/>
<feature type="compositionally biased region" description="Polar residues" evidence="10">
    <location>
        <begin position="18"/>
        <end position="27"/>
    </location>
</feature>
<dbReference type="FunFam" id="3.30.2160.10:FF:000002">
    <property type="entry name" value="Putative Ubiquitin-protein ligase E3C"/>
    <property type="match status" value="1"/>
</dbReference>
<evidence type="ECO:0000256" key="8">
    <source>
        <dbReference type="ARBA" id="ARBA00048612"/>
    </source>
</evidence>
<comment type="similarity">
    <text evidence="3">Belongs to the NDUFAF7 family.</text>
</comment>
<dbReference type="Gene3D" id="3.40.50.12710">
    <property type="match status" value="1"/>
</dbReference>
<dbReference type="Pfam" id="PF00632">
    <property type="entry name" value="HECT"/>
    <property type="match status" value="1"/>
</dbReference>
<evidence type="ECO:0000313" key="12">
    <source>
        <dbReference type="EMBL" id="EST10033.1"/>
    </source>
</evidence>
<dbReference type="InterPro" id="IPR038375">
    <property type="entry name" value="NDUFAF7_sf"/>
</dbReference>
<dbReference type="PANTHER" id="PTHR45700:SF2">
    <property type="entry name" value="UBIQUITIN-PROTEIN LIGASE E3C"/>
    <property type="match status" value="1"/>
</dbReference>
<dbReference type="HOGENOM" id="CLU_002173_2_5_1"/>
<dbReference type="GO" id="GO:0035243">
    <property type="term" value="F:protein-arginine omega-N symmetric methyltransferase activity"/>
    <property type="evidence" value="ECO:0007669"/>
    <property type="project" value="UniProtKB-EC"/>
</dbReference>
<keyword evidence="4" id="KW-0489">Methyltransferase</keyword>